<feature type="active site" description="Proton acceptor" evidence="5">
    <location>
        <position position="120"/>
    </location>
</feature>
<dbReference type="GO" id="GO:0004064">
    <property type="term" value="F:arylesterase activity"/>
    <property type="evidence" value="ECO:0007669"/>
    <property type="project" value="InterPro"/>
</dbReference>
<dbReference type="OrthoDB" id="5307922at2759"/>
<evidence type="ECO:0000256" key="6">
    <source>
        <dbReference type="PIRSR" id="PIRSR602640-2"/>
    </source>
</evidence>
<comment type="PTM">
    <text evidence="7">Glycosylated.</text>
</comment>
<dbReference type="GO" id="GO:0046872">
    <property type="term" value="F:metal ion binding"/>
    <property type="evidence" value="ECO:0007669"/>
    <property type="project" value="UniProtKB-KW"/>
</dbReference>
<keyword evidence="4 7" id="KW-0325">Glycoprotein</keyword>
<comment type="cofactor">
    <cofactor evidence="6">
        <name>Ca(2+)</name>
        <dbReference type="ChEBI" id="CHEBI:29108"/>
    </cofactor>
    <text evidence="6">Binds 2 calcium ions per subunit.</text>
</comment>
<feature type="binding site" evidence="6">
    <location>
        <position position="278"/>
    </location>
    <ligand>
        <name>Ca(2+)</name>
        <dbReference type="ChEBI" id="CHEBI:29108"/>
        <label>1</label>
        <note>catalytic</note>
    </ligand>
</feature>
<dbReference type="InterPro" id="IPR002640">
    <property type="entry name" value="Arylesterase"/>
</dbReference>
<feature type="binding site" evidence="6">
    <location>
        <position position="175"/>
    </location>
    <ligand>
        <name>Ca(2+)</name>
        <dbReference type="ChEBI" id="CHEBI:29108"/>
        <label>1</label>
        <note>catalytic</note>
    </ligand>
</feature>
<dbReference type="InterPro" id="IPR051288">
    <property type="entry name" value="Serum_paraoxonase/arylesterase"/>
</dbReference>
<name>A0A1Y1Y4T8_9FUNG</name>
<keyword evidence="6" id="KW-0106">Calcium</keyword>
<keyword evidence="2" id="KW-0378">Hydrolase</keyword>
<dbReference type="Gene3D" id="2.120.10.30">
    <property type="entry name" value="TolB, C-terminal domain"/>
    <property type="match status" value="1"/>
</dbReference>
<evidence type="ECO:0000256" key="3">
    <source>
        <dbReference type="ARBA" id="ARBA00023157"/>
    </source>
</evidence>
<feature type="binding site" evidence="6">
    <location>
        <position position="231"/>
    </location>
    <ligand>
        <name>Ca(2+)</name>
        <dbReference type="ChEBI" id="CHEBI:29108"/>
        <label>1</label>
        <note>catalytic</note>
    </ligand>
</feature>
<dbReference type="AlphaFoldDB" id="A0A1Y1Y4T8"/>
<keyword evidence="9" id="KW-1185">Reference proteome</keyword>
<accession>A0A1Y1Y4T8</accession>
<dbReference type="SUPFAM" id="SSF63829">
    <property type="entry name" value="Calcium-dependent phosphotriesterase"/>
    <property type="match status" value="1"/>
</dbReference>
<evidence type="ECO:0000256" key="4">
    <source>
        <dbReference type="ARBA" id="ARBA00023180"/>
    </source>
</evidence>
<feature type="glycosylation site" description="N-linked (GlcNAc...) asparagine" evidence="7">
    <location>
        <position position="278"/>
    </location>
</feature>
<gene>
    <name evidence="8" type="ORF">K493DRAFT_302977</name>
</gene>
<dbReference type="EMBL" id="MCFE01000250">
    <property type="protein sequence ID" value="ORX93007.1"/>
    <property type="molecule type" value="Genomic_DNA"/>
</dbReference>
<feature type="binding site" evidence="6">
    <location>
        <position position="277"/>
    </location>
    <ligand>
        <name>Ca(2+)</name>
        <dbReference type="ChEBI" id="CHEBI:29108"/>
        <label>1</label>
        <note>catalytic</note>
    </ligand>
</feature>
<sequence>MLLYIFVGLLAVLGGVLYAPLIEVWEVSGLNKPFPTHEIPSNCVILKELQACEDIHIHHSTATAFLTCGSPQRRTQWYPPIQKMDKAGAGVDQFVKYDLATDTYQALKVVNYPHTELVLHGIGMHENPENPKELIIAAVNHRTSGSVIEIFTHPVGSDKLVHVETVVHELIHSPNDIVVLSKKEFYVTNDFPAMIPKWARAIEMLAPPYTSVIHRSESGEIRNVAMLRGANGIAVNHDASLIYVNSYGTGRLNVYQRSANSGNLVLMDVVKVGFGIDNPTVDYTTGEIYDTGTTNGLAAVKSYSTVGYQVPFQVSKIVNNTDSDLFYGVRFKSNPFLTGIAPGMATVAAVDSKLGKALVGGFNMQGTLLCKI</sequence>
<organism evidence="8 9">
    <name type="scientific">Basidiobolus meristosporus CBS 931.73</name>
    <dbReference type="NCBI Taxonomy" id="1314790"/>
    <lineage>
        <taxon>Eukaryota</taxon>
        <taxon>Fungi</taxon>
        <taxon>Fungi incertae sedis</taxon>
        <taxon>Zoopagomycota</taxon>
        <taxon>Entomophthoromycotina</taxon>
        <taxon>Basidiobolomycetes</taxon>
        <taxon>Basidiobolales</taxon>
        <taxon>Basidiobolaceae</taxon>
        <taxon>Basidiobolus</taxon>
    </lineage>
</organism>
<reference evidence="8 9" key="1">
    <citation type="submission" date="2016-07" db="EMBL/GenBank/DDBJ databases">
        <title>Pervasive Adenine N6-methylation of Active Genes in Fungi.</title>
        <authorList>
            <consortium name="DOE Joint Genome Institute"/>
            <person name="Mondo S.J."/>
            <person name="Dannebaum R.O."/>
            <person name="Kuo R.C."/>
            <person name="Labutti K."/>
            <person name="Haridas S."/>
            <person name="Kuo A."/>
            <person name="Salamov A."/>
            <person name="Ahrendt S.R."/>
            <person name="Lipzen A."/>
            <person name="Sullivan W."/>
            <person name="Andreopoulos W.B."/>
            <person name="Clum A."/>
            <person name="Lindquist E."/>
            <person name="Daum C."/>
            <person name="Ramamoorthy G.K."/>
            <person name="Gryganskyi A."/>
            <person name="Culley D."/>
            <person name="Magnuson J.K."/>
            <person name="James T.Y."/>
            <person name="O'Malley M.A."/>
            <person name="Stajich J.E."/>
            <person name="Spatafora J.W."/>
            <person name="Visel A."/>
            <person name="Grigoriev I.V."/>
        </authorList>
    </citation>
    <scope>NUCLEOTIDE SEQUENCE [LARGE SCALE GENOMIC DNA]</scope>
    <source>
        <strain evidence="8 9">CBS 931.73</strain>
    </source>
</reference>
<proteinExistence type="inferred from homology"/>
<keyword evidence="3" id="KW-1015">Disulfide bond</keyword>
<dbReference type="PANTHER" id="PTHR11799">
    <property type="entry name" value="PARAOXONASE"/>
    <property type="match status" value="1"/>
</dbReference>
<evidence type="ECO:0000313" key="9">
    <source>
        <dbReference type="Proteomes" id="UP000193498"/>
    </source>
</evidence>
<dbReference type="Proteomes" id="UP000193498">
    <property type="component" value="Unassembled WGS sequence"/>
</dbReference>
<evidence type="ECO:0000256" key="5">
    <source>
        <dbReference type="PIRSR" id="PIRSR602640-1"/>
    </source>
</evidence>
<dbReference type="InterPro" id="IPR011042">
    <property type="entry name" value="6-blade_b-propeller_TolB-like"/>
</dbReference>
<dbReference type="PANTHER" id="PTHR11799:SF12">
    <property type="entry name" value="PARAOXONASE-RELATED"/>
    <property type="match status" value="1"/>
</dbReference>
<evidence type="ECO:0000256" key="2">
    <source>
        <dbReference type="ARBA" id="ARBA00022801"/>
    </source>
</evidence>
<evidence type="ECO:0000256" key="1">
    <source>
        <dbReference type="ARBA" id="ARBA00008595"/>
    </source>
</evidence>
<evidence type="ECO:0000313" key="8">
    <source>
        <dbReference type="EMBL" id="ORX93007.1"/>
    </source>
</evidence>
<comment type="caution">
    <text evidence="8">The sequence shown here is derived from an EMBL/GenBank/DDBJ whole genome shotgun (WGS) entry which is preliminary data.</text>
</comment>
<feature type="binding site" evidence="6">
    <location>
        <position position="54"/>
    </location>
    <ligand>
        <name>Ca(2+)</name>
        <dbReference type="ChEBI" id="CHEBI:29108"/>
        <label>2</label>
    </ligand>
</feature>
<dbReference type="InParanoid" id="A0A1Y1Y4T8"/>
<feature type="binding site" evidence="6">
    <location>
        <position position="122"/>
    </location>
    <ligand>
        <name>Ca(2+)</name>
        <dbReference type="ChEBI" id="CHEBI:29108"/>
        <label>1</label>
        <note>catalytic</note>
    </ligand>
</feature>
<dbReference type="Pfam" id="PF01731">
    <property type="entry name" value="Arylesterase"/>
    <property type="match status" value="1"/>
</dbReference>
<feature type="binding site" evidence="6">
    <location>
        <position position="176"/>
    </location>
    <ligand>
        <name>Ca(2+)</name>
        <dbReference type="ChEBI" id="CHEBI:29108"/>
        <label>1</label>
        <note>catalytic</note>
    </ligand>
</feature>
<comment type="similarity">
    <text evidence="1">Belongs to the paraoxonase family.</text>
</comment>
<evidence type="ECO:0000256" key="7">
    <source>
        <dbReference type="PIRSR" id="PIRSR602640-4"/>
    </source>
</evidence>
<protein>
    <submittedName>
        <fullName evidence="8">Calcium-dependent phosphotriesterase</fullName>
    </submittedName>
</protein>
<keyword evidence="6" id="KW-0479">Metal-binding</keyword>